<proteinExistence type="evidence at protein level"/>
<dbReference type="RefSeq" id="XP_001020556.3">
    <property type="nucleotide sequence ID" value="XM_001020556.3"/>
</dbReference>
<dbReference type="PDB" id="8GYM">
    <property type="method" value="EM"/>
    <property type="resolution" value="2.96 A"/>
    <property type="chains" value="P/p=1-175"/>
</dbReference>
<reference evidence="2" key="1">
    <citation type="journal article" date="2006" name="PLoS Biol.">
        <title>Macronuclear genome sequence of the ciliate Tetrahymena thermophila, a model eukaryote.</title>
        <authorList>
            <person name="Eisen J.A."/>
            <person name="Coyne R.S."/>
            <person name="Wu M."/>
            <person name="Wu D."/>
            <person name="Thiagarajan M."/>
            <person name="Wortman J.R."/>
            <person name="Badger J.H."/>
            <person name="Ren Q."/>
            <person name="Amedeo P."/>
            <person name="Jones K.M."/>
            <person name="Tallon L.J."/>
            <person name="Delcher A.L."/>
            <person name="Salzberg S.L."/>
            <person name="Silva J.C."/>
            <person name="Haas B.J."/>
            <person name="Majoros W.H."/>
            <person name="Farzad M."/>
            <person name="Carlton J.M."/>
            <person name="Smith R.K. Jr."/>
            <person name="Garg J."/>
            <person name="Pearlman R.E."/>
            <person name="Karrer K.M."/>
            <person name="Sun L."/>
            <person name="Manning G."/>
            <person name="Elde N.C."/>
            <person name="Turkewitz A.P."/>
            <person name="Asai D.J."/>
            <person name="Wilkes D.E."/>
            <person name="Wang Y."/>
            <person name="Cai H."/>
            <person name="Collins K."/>
            <person name="Stewart B.A."/>
            <person name="Lee S.R."/>
            <person name="Wilamowska K."/>
            <person name="Weinberg Z."/>
            <person name="Ruzzo W.L."/>
            <person name="Wloga D."/>
            <person name="Gaertig J."/>
            <person name="Frankel J."/>
            <person name="Tsao C.-C."/>
            <person name="Gorovsky M.A."/>
            <person name="Keeling P.J."/>
            <person name="Waller R.F."/>
            <person name="Patron N.J."/>
            <person name="Cherry J.M."/>
            <person name="Stover N.A."/>
            <person name="Krieger C.J."/>
            <person name="del Toro C."/>
            <person name="Ryder H.F."/>
            <person name="Williamson S.C."/>
            <person name="Barbeau R.A."/>
            <person name="Hamilton E.P."/>
            <person name="Orias E."/>
        </authorList>
    </citation>
    <scope>NUCLEOTIDE SEQUENCE [LARGE SCALE GENOMIC DNA]</scope>
    <source>
        <strain evidence="2">SB210</strain>
    </source>
</reference>
<dbReference type="AlphaFoldDB" id="I7M8Y9"/>
<dbReference type="PDB" id="8GZU">
    <property type="method" value="EM"/>
    <property type="resolution" value="4.18 A"/>
    <property type="chains" value="15/70/P/p=1-175"/>
</dbReference>
<evidence type="ECO:0000313" key="1">
    <source>
        <dbReference type="EMBL" id="EAS00311.3"/>
    </source>
</evidence>
<evidence type="ECO:0007829" key="6">
    <source>
        <dbReference type="PDB" id="8GYM"/>
    </source>
</evidence>
<dbReference type="InParanoid" id="I7M8Y9"/>
<dbReference type="PDB" id="8B6H">
    <property type="method" value="EM"/>
    <property type="resolution" value="2.60 A"/>
    <property type="chains" value="EJ/Ej=1-175"/>
</dbReference>
<organism evidence="1 2">
    <name type="scientific">Tetrahymena thermophila (strain SB210)</name>
    <dbReference type="NCBI Taxonomy" id="312017"/>
    <lineage>
        <taxon>Eukaryota</taxon>
        <taxon>Sar</taxon>
        <taxon>Alveolata</taxon>
        <taxon>Ciliophora</taxon>
        <taxon>Intramacronucleata</taxon>
        <taxon>Oligohymenophorea</taxon>
        <taxon>Hymenostomatida</taxon>
        <taxon>Tetrahymenina</taxon>
        <taxon>Tetrahymenidae</taxon>
        <taxon>Tetrahymena</taxon>
    </lineage>
</organism>
<dbReference type="OrthoDB" id="285272at2759"/>
<gene>
    <name evidence="1" type="ORF">TTHERM_00218840</name>
</gene>
<accession>I7M8Y9</accession>
<dbReference type="EMDB" id="EMD-16184"/>
<dbReference type="EMDB" id="EMD-34403"/>
<reference evidence="4 5" key="4">
    <citation type="journal article" date="2023" name="Nature">
        <title>Structural basis of mitochondrial membrane bending by the I-II-III&lt;sub&gt;2&lt;/sub&gt;-IV&lt;sub&gt;2&lt;/sub&gt; supercomplex.</title>
        <authorList>
            <person name="Muhleip A."/>
            <person name="Flygaard R.K."/>
            <person name="Baradaran R."/>
            <person name="Haapanen O."/>
            <person name="Gruhl T."/>
            <person name="Tobiasson V."/>
            <person name="Marechal A."/>
            <person name="Sharma V."/>
            <person name="Amunts A."/>
        </authorList>
    </citation>
    <scope>STRUCTURE BY ELECTRON MICROSCOPY (2.60 ANGSTROMS)</scope>
</reference>
<dbReference type="HOGENOM" id="CLU_1535563_0_0_1"/>
<dbReference type="EMDB" id="EMD-32325"/>
<evidence type="ECO:0007829" key="5">
    <source>
        <dbReference type="PDB" id="8BQS"/>
    </source>
</evidence>
<dbReference type="KEGG" id="tet:TTHERM_00218840"/>
<dbReference type="STRING" id="312017.I7M8Y9"/>
<dbReference type="PDB" id="8BQS">
    <property type="method" value="EM"/>
    <property type="resolution" value="2.90 A"/>
    <property type="chains" value="EJ/Ej=1-175"/>
</dbReference>
<keyword evidence="3 4" id="KW-0002">3D-structure</keyword>
<reference evidence="3" key="2">
    <citation type="journal article" date="2022" name="Science">
        <title>Structures of &lt;i&gt;Tetrahymena&lt;/i&gt;'s respiratory chain reveal the diversity of eukaryotic core metabolism.</title>
        <authorList>
            <person name="Zhou L."/>
            <person name="Maldonado M."/>
            <person name="Padavannil A."/>
            <person name="Guo F."/>
            <person name="Letts J.A."/>
        </authorList>
    </citation>
    <scope>STRUCTURE BY ELECTRON MICROSCOPY (3.02 ANGSTROMS)</scope>
    <scope>FORMYLATION AT MET-1</scope>
</reference>
<keyword evidence="2" id="KW-1185">Reference proteome</keyword>
<name>I7M8Y9_TETTS</name>
<reference evidence="6 7" key="3">
    <citation type="journal article" date="2023" name="Nat. Commun.">
        <title>Structures of Tetrahymena thermophila respiratory megacomplexes on the tubular mitochondrial cristae.</title>
        <authorList>
            <person name="Han F."/>
            <person name="Hu Y."/>
            <person name="Wu M."/>
            <person name="He Z."/>
            <person name="Tian H."/>
            <person name="Zhou L."/>
        </authorList>
    </citation>
    <scope>STRUCTURE BY ELECTRON MICROSCOPY (2.96 ANGSTROMS)</scope>
</reference>
<dbReference type="OMA" id="EDHLLYD"/>
<evidence type="ECO:0007829" key="4">
    <source>
        <dbReference type="PDB" id="8B6H"/>
    </source>
</evidence>
<protein>
    <submittedName>
        <fullName evidence="1">Uncharacterized protein</fullName>
    </submittedName>
</protein>
<dbReference type="EMDB" id="EMD-34373"/>
<evidence type="ECO:0007829" key="3">
    <source>
        <dbReference type="PDB" id="7W5Z"/>
    </source>
</evidence>
<dbReference type="Proteomes" id="UP000009168">
    <property type="component" value="Unassembled WGS sequence"/>
</dbReference>
<dbReference type="EMBL" id="GG662621">
    <property type="protein sequence ID" value="EAS00311.3"/>
    <property type="molecule type" value="Genomic_DNA"/>
</dbReference>
<dbReference type="GeneID" id="7838234"/>
<evidence type="ECO:0000313" key="2">
    <source>
        <dbReference type="Proteomes" id="UP000009168"/>
    </source>
</evidence>
<feature type="modified residue" description="N-formylmethionine" evidence="3">
    <location>
        <position position="1"/>
    </location>
</feature>
<sequence>MNNTFKFLHQVISKLTLKAQVPNYGQYSHSLKRPINPKVVVFGNSSRAYELISSQFRNFNHVNGLELKGQEDNIQANKVAQSVLSINDGFQDGYYITDFPQNSKQAERLDLITDGVNLALYIKDPSDKVTVTRQQEAIDYYRKTGALVEFEVDPRGDLEEQVKQLSNQVLNGYKH</sequence>
<evidence type="ECO:0007829" key="7">
    <source>
        <dbReference type="PDB" id="8GZU"/>
    </source>
</evidence>
<dbReference type="PDB" id="7W5Z">
    <property type="method" value="EM"/>
    <property type="resolution" value="3.02 A"/>
    <property type="chains" value="P/p=1-175"/>
</dbReference>